<dbReference type="OrthoDB" id="1723102at2759"/>
<keyword evidence="1" id="KW-0808">Transferase</keyword>
<keyword evidence="1" id="KW-0675">Receptor</keyword>
<gene>
    <name evidence="1" type="ORF">EPI10_006225</name>
</gene>
<keyword evidence="2" id="KW-1185">Reference proteome</keyword>
<reference evidence="2" key="1">
    <citation type="journal article" date="2019" name="Plant Biotechnol. J.">
        <title>Genome sequencing of the Australian wild diploid species Gossypium australe highlights disease resistance and delayed gland morphogenesis.</title>
        <authorList>
            <person name="Cai Y."/>
            <person name="Cai X."/>
            <person name="Wang Q."/>
            <person name="Wang P."/>
            <person name="Zhang Y."/>
            <person name="Cai C."/>
            <person name="Xu Y."/>
            <person name="Wang K."/>
            <person name="Zhou Z."/>
            <person name="Wang C."/>
            <person name="Geng S."/>
            <person name="Li B."/>
            <person name="Dong Q."/>
            <person name="Hou Y."/>
            <person name="Wang H."/>
            <person name="Ai P."/>
            <person name="Liu Z."/>
            <person name="Yi F."/>
            <person name="Sun M."/>
            <person name="An G."/>
            <person name="Cheng J."/>
            <person name="Zhang Y."/>
            <person name="Shi Q."/>
            <person name="Xie Y."/>
            <person name="Shi X."/>
            <person name="Chang Y."/>
            <person name="Huang F."/>
            <person name="Chen Y."/>
            <person name="Hong S."/>
            <person name="Mi L."/>
            <person name="Sun Q."/>
            <person name="Zhang L."/>
            <person name="Zhou B."/>
            <person name="Peng R."/>
            <person name="Zhang X."/>
            <person name="Liu F."/>
        </authorList>
    </citation>
    <scope>NUCLEOTIDE SEQUENCE [LARGE SCALE GENOMIC DNA]</scope>
    <source>
        <strain evidence="2">cv. PA1801</strain>
    </source>
</reference>
<dbReference type="GO" id="GO:0016301">
    <property type="term" value="F:kinase activity"/>
    <property type="evidence" value="ECO:0007669"/>
    <property type="project" value="UniProtKB-KW"/>
</dbReference>
<protein>
    <submittedName>
        <fullName evidence="1">Receptor-like protein kinase</fullName>
    </submittedName>
</protein>
<evidence type="ECO:0000313" key="1">
    <source>
        <dbReference type="EMBL" id="KAA3484118.1"/>
    </source>
</evidence>
<keyword evidence="1" id="KW-0418">Kinase</keyword>
<comment type="caution">
    <text evidence="1">The sequence shown here is derived from an EMBL/GenBank/DDBJ whole genome shotgun (WGS) entry which is preliminary data.</text>
</comment>
<dbReference type="Proteomes" id="UP000325315">
    <property type="component" value="Unassembled WGS sequence"/>
</dbReference>
<dbReference type="AlphaFoldDB" id="A0A5B6WRW8"/>
<dbReference type="EMBL" id="SMMG02000002">
    <property type="protein sequence ID" value="KAA3484118.1"/>
    <property type="molecule type" value="Genomic_DNA"/>
</dbReference>
<organism evidence="1 2">
    <name type="scientific">Gossypium australe</name>
    <dbReference type="NCBI Taxonomy" id="47621"/>
    <lineage>
        <taxon>Eukaryota</taxon>
        <taxon>Viridiplantae</taxon>
        <taxon>Streptophyta</taxon>
        <taxon>Embryophyta</taxon>
        <taxon>Tracheophyta</taxon>
        <taxon>Spermatophyta</taxon>
        <taxon>Magnoliopsida</taxon>
        <taxon>eudicotyledons</taxon>
        <taxon>Gunneridae</taxon>
        <taxon>Pentapetalae</taxon>
        <taxon>rosids</taxon>
        <taxon>malvids</taxon>
        <taxon>Malvales</taxon>
        <taxon>Malvaceae</taxon>
        <taxon>Malvoideae</taxon>
        <taxon>Gossypium</taxon>
    </lineage>
</organism>
<sequence length="105" mass="12560">MLYRYRSAPSHVLARELKELRNKRIPLIKVLWHQHVVEEATWEIKKSIKSQYLNLFHESREVDIARPWTICNTPNPGLAMNEFEIKNLNVLRMYEEKGKSPINPY</sequence>
<accession>A0A5B6WRW8</accession>
<name>A0A5B6WRW8_9ROSI</name>
<evidence type="ECO:0000313" key="2">
    <source>
        <dbReference type="Proteomes" id="UP000325315"/>
    </source>
</evidence>
<proteinExistence type="predicted"/>